<organism evidence="2">
    <name type="scientific">Aegilops tauschii</name>
    <name type="common">Tausch's goatgrass</name>
    <name type="synonym">Aegilops squarrosa</name>
    <dbReference type="NCBI Taxonomy" id="37682"/>
    <lineage>
        <taxon>Eukaryota</taxon>
        <taxon>Viridiplantae</taxon>
        <taxon>Streptophyta</taxon>
        <taxon>Embryophyta</taxon>
        <taxon>Tracheophyta</taxon>
        <taxon>Spermatophyta</taxon>
        <taxon>Magnoliopsida</taxon>
        <taxon>Liliopsida</taxon>
        <taxon>Poales</taxon>
        <taxon>Poaceae</taxon>
        <taxon>BOP clade</taxon>
        <taxon>Pooideae</taxon>
        <taxon>Triticodae</taxon>
        <taxon>Triticeae</taxon>
        <taxon>Triticinae</taxon>
        <taxon>Aegilops</taxon>
    </lineage>
</organism>
<reference evidence="2" key="1">
    <citation type="submission" date="2015-06" db="UniProtKB">
        <authorList>
            <consortium name="EnsemblPlants"/>
        </authorList>
    </citation>
    <scope>IDENTIFICATION</scope>
</reference>
<name>M8BLP6_AEGTA</name>
<evidence type="ECO:0000256" key="1">
    <source>
        <dbReference type="SAM" id="MobiDB-lite"/>
    </source>
</evidence>
<feature type="region of interest" description="Disordered" evidence="1">
    <location>
        <begin position="1"/>
        <end position="48"/>
    </location>
</feature>
<dbReference type="EnsemblPlants" id="EMT22864">
    <property type="protein sequence ID" value="EMT22864"/>
    <property type="gene ID" value="F775_44036"/>
</dbReference>
<dbReference type="AlphaFoldDB" id="M8BLP6"/>
<sequence>MGQRSTRGEPRGEHNPRGRAWGPKIFQKPWGGTSPKASDTTTSNIWGPRCTHVQQRITSRSSTDVSTKSTTNCRLNFWRSTPGPSGPSTGCILLCTIE</sequence>
<protein>
    <submittedName>
        <fullName evidence="2">Uncharacterized protein</fullName>
    </submittedName>
</protein>
<accession>M8BLP6</accession>
<proteinExistence type="predicted"/>
<feature type="compositionally biased region" description="Basic and acidic residues" evidence="1">
    <location>
        <begin position="1"/>
        <end position="16"/>
    </location>
</feature>
<evidence type="ECO:0000313" key="2">
    <source>
        <dbReference type="EnsemblPlants" id="EMT22864"/>
    </source>
</evidence>
<feature type="compositionally biased region" description="Polar residues" evidence="1">
    <location>
        <begin position="35"/>
        <end position="45"/>
    </location>
</feature>